<dbReference type="EMBL" id="CP076723">
    <property type="protein sequence ID" value="QWV92408.1"/>
    <property type="molecule type" value="Genomic_DNA"/>
</dbReference>
<evidence type="ECO:0000259" key="3">
    <source>
        <dbReference type="Pfam" id="PF09699"/>
    </source>
</evidence>
<accession>A0ABX8J252</accession>
<proteinExistence type="predicted"/>
<dbReference type="InterPro" id="IPR003321">
    <property type="entry name" value="Cyt_c552"/>
</dbReference>
<dbReference type="Pfam" id="PF09699">
    <property type="entry name" value="Paired_CXXCH_1"/>
    <property type="match status" value="2"/>
</dbReference>
<protein>
    <submittedName>
        <fullName evidence="4">Cytochrome C</fullName>
    </submittedName>
</protein>
<dbReference type="PANTHER" id="PTHR30633">
    <property type="entry name" value="CYTOCHROME C-552 RESPIRATORY NITRITE REDUCTASE"/>
    <property type="match status" value="1"/>
</dbReference>
<reference evidence="4 5" key="1">
    <citation type="submission" date="2021-06" db="EMBL/GenBank/DDBJ databases">
        <title>Gemonas diversity in paddy soil.</title>
        <authorList>
            <person name="Liu G."/>
        </authorList>
    </citation>
    <scope>NUCLEOTIDE SEQUENCE [LARGE SCALE GENOMIC DNA]</scope>
    <source>
        <strain evidence="4 5">RG10</strain>
    </source>
</reference>
<comment type="subcellular location">
    <subcellularLocation>
        <location evidence="1">Cell envelope</location>
    </subcellularLocation>
</comment>
<evidence type="ECO:0000313" key="4">
    <source>
        <dbReference type="EMBL" id="QWV92408.1"/>
    </source>
</evidence>
<gene>
    <name evidence="4" type="ORF">KP004_14495</name>
</gene>
<evidence type="ECO:0000256" key="2">
    <source>
        <dbReference type="SAM" id="SignalP"/>
    </source>
</evidence>
<organism evidence="4 5">
    <name type="scientific">Geomonas oryzisoli</name>
    <dbReference type="NCBI Taxonomy" id="2847992"/>
    <lineage>
        <taxon>Bacteria</taxon>
        <taxon>Pseudomonadati</taxon>
        <taxon>Thermodesulfobacteriota</taxon>
        <taxon>Desulfuromonadia</taxon>
        <taxon>Geobacterales</taxon>
        <taxon>Geobacteraceae</taxon>
        <taxon>Geomonas</taxon>
    </lineage>
</organism>
<keyword evidence="2" id="KW-0732">Signal</keyword>
<dbReference type="Proteomes" id="UP000683557">
    <property type="component" value="Chromosome"/>
</dbReference>
<feature type="domain" description="Doubled CXXCH motif" evidence="3">
    <location>
        <begin position="187"/>
        <end position="219"/>
    </location>
</feature>
<name>A0ABX8J252_9BACT</name>
<feature type="signal peptide" evidence="2">
    <location>
        <begin position="1"/>
        <end position="26"/>
    </location>
</feature>
<sequence length="582" mass="62069">MRISAFCTITVLTGGVLLQLPYPAQAAMQDGILVTKHNLSAGGPGPIKAASEQQVCIFCHTPHHASQVTPLWSREESTTVYDLYSSSTRFAKPGQPTGSSRLCLSCHDGTIAVGALINQVTIPMAGGYTTIPQDRPTNLGGSQGKNLTNDHPISFQYSPELVAKNHQLRLPTLIPAKLKLDADKNLQCTTCHNPHNNPYGKFLVMDPAGSALCVGCHNQTGWEQGGHYLNAATSVNGCGNCHVAHNAKIAPRLMKETPEEQNCAPCHSGTGSGKNVFSLLGGLSAHKVNETFGVHDDAENPLSAARHVECEDCHNPHAANGAAAVAPYVNGRLSQVRGVAMTGEVKTATYEYEVCLKCHGDNNFSSTVITRQVATLNTRLEFSPGNPSFHPVMAQGRGDSVPSLRTDLGYSTSSVIYCSDCHGSDQSVKAGGSGPNGPHGSSFKYMLLQRYDTEFYPLSYSESNYALCYRCHNKDTLFTPTSPFYAPAKNLALHDVHVKQQGVGCFICHDPHGVSSGHGGTVQKNAHLINFVTNFGIVASYDSTALPKSCTSSCHSGNPRTYGPGSSAAKVLGTKRPALRSF</sequence>
<dbReference type="InterPro" id="IPR010177">
    <property type="entry name" value="Paired_CXXCH_1"/>
</dbReference>
<feature type="chain" id="PRO_5047310178" evidence="2">
    <location>
        <begin position="27"/>
        <end position="582"/>
    </location>
</feature>
<evidence type="ECO:0000256" key="1">
    <source>
        <dbReference type="ARBA" id="ARBA00004196"/>
    </source>
</evidence>
<dbReference type="PANTHER" id="PTHR30633:SF0">
    <property type="entry name" value="CYTOCHROME C-552"/>
    <property type="match status" value="1"/>
</dbReference>
<dbReference type="NCBIfam" id="TIGR01905">
    <property type="entry name" value="paired_CXXCH_1"/>
    <property type="match status" value="1"/>
</dbReference>
<keyword evidence="5" id="KW-1185">Reference proteome</keyword>
<evidence type="ECO:0000313" key="5">
    <source>
        <dbReference type="Proteomes" id="UP000683557"/>
    </source>
</evidence>
<feature type="domain" description="Doubled CXXCH motif" evidence="3">
    <location>
        <begin position="418"/>
        <end position="475"/>
    </location>
</feature>
<dbReference type="RefSeq" id="WP_216799222.1">
    <property type="nucleotide sequence ID" value="NZ_CP076723.1"/>
</dbReference>